<evidence type="ECO:0000256" key="6">
    <source>
        <dbReference type="ARBA" id="ARBA00023077"/>
    </source>
</evidence>
<dbReference type="RefSeq" id="WP_166693326.1">
    <property type="nucleotide sequence ID" value="NZ_WAEL01000008.1"/>
</dbReference>
<evidence type="ECO:0000256" key="5">
    <source>
        <dbReference type="ARBA" id="ARBA00022729"/>
    </source>
</evidence>
<feature type="signal peptide" evidence="11">
    <location>
        <begin position="1"/>
        <end position="20"/>
    </location>
</feature>
<keyword evidence="15" id="KW-1185">Reference proteome</keyword>
<organism evidence="14 15">
    <name type="scientific">Fibrivirga algicola</name>
    <dbReference type="NCBI Taxonomy" id="2950420"/>
    <lineage>
        <taxon>Bacteria</taxon>
        <taxon>Pseudomonadati</taxon>
        <taxon>Bacteroidota</taxon>
        <taxon>Cytophagia</taxon>
        <taxon>Cytophagales</taxon>
        <taxon>Spirosomataceae</taxon>
        <taxon>Fibrivirga</taxon>
    </lineage>
</organism>
<keyword evidence="7 10" id="KW-0472">Membrane</keyword>
<dbReference type="Pfam" id="PF07715">
    <property type="entry name" value="Plug"/>
    <property type="match status" value="1"/>
</dbReference>
<keyword evidence="6 10" id="KW-0798">TonB box</keyword>
<proteinExistence type="inferred from homology"/>
<keyword evidence="8 14" id="KW-0675">Receptor</keyword>
<dbReference type="Gene3D" id="2.170.130.10">
    <property type="entry name" value="TonB-dependent receptor, plug domain"/>
    <property type="match status" value="1"/>
</dbReference>
<feature type="chain" id="PRO_5045421458" evidence="11">
    <location>
        <begin position="21"/>
        <end position="822"/>
    </location>
</feature>
<accession>A0ABX0QJ55</accession>
<keyword evidence="4" id="KW-0812">Transmembrane</keyword>
<feature type="domain" description="TonB-dependent receptor-like beta-barrel" evidence="12">
    <location>
        <begin position="303"/>
        <end position="776"/>
    </location>
</feature>
<protein>
    <submittedName>
        <fullName evidence="14">TonB-dependent receptor</fullName>
    </submittedName>
</protein>
<keyword evidence="3" id="KW-1134">Transmembrane beta strand</keyword>
<evidence type="ECO:0000256" key="2">
    <source>
        <dbReference type="ARBA" id="ARBA00022448"/>
    </source>
</evidence>
<dbReference type="InterPro" id="IPR036942">
    <property type="entry name" value="Beta-barrel_TonB_sf"/>
</dbReference>
<name>A0ABX0QJ55_9BACT</name>
<evidence type="ECO:0000256" key="10">
    <source>
        <dbReference type="RuleBase" id="RU003357"/>
    </source>
</evidence>
<evidence type="ECO:0000256" key="1">
    <source>
        <dbReference type="ARBA" id="ARBA00004571"/>
    </source>
</evidence>
<dbReference type="PANTHER" id="PTHR30069:SF29">
    <property type="entry name" value="HEMOGLOBIN AND HEMOGLOBIN-HAPTOGLOBIN-BINDING PROTEIN 1-RELATED"/>
    <property type="match status" value="1"/>
</dbReference>
<dbReference type="EMBL" id="WAEL01000008">
    <property type="protein sequence ID" value="NID12490.1"/>
    <property type="molecule type" value="Genomic_DNA"/>
</dbReference>
<dbReference type="InterPro" id="IPR012910">
    <property type="entry name" value="Plug_dom"/>
</dbReference>
<dbReference type="PANTHER" id="PTHR30069">
    <property type="entry name" value="TONB-DEPENDENT OUTER MEMBRANE RECEPTOR"/>
    <property type="match status" value="1"/>
</dbReference>
<evidence type="ECO:0000256" key="4">
    <source>
        <dbReference type="ARBA" id="ARBA00022692"/>
    </source>
</evidence>
<evidence type="ECO:0000313" key="14">
    <source>
        <dbReference type="EMBL" id="NID12490.1"/>
    </source>
</evidence>
<reference evidence="14" key="1">
    <citation type="submission" date="2024-05" db="EMBL/GenBank/DDBJ databases">
        <authorList>
            <person name="Jung D.-H."/>
        </authorList>
    </citation>
    <scope>NUCLEOTIDE SEQUENCE</scope>
    <source>
        <strain evidence="14">JA-25</strain>
    </source>
</reference>
<keyword evidence="2" id="KW-0813">Transport</keyword>
<evidence type="ECO:0000313" key="15">
    <source>
        <dbReference type="Proteomes" id="UP000606008"/>
    </source>
</evidence>
<dbReference type="Gene3D" id="2.40.170.20">
    <property type="entry name" value="TonB-dependent receptor, beta-barrel domain"/>
    <property type="match status" value="1"/>
</dbReference>
<evidence type="ECO:0000256" key="9">
    <source>
        <dbReference type="ARBA" id="ARBA00023237"/>
    </source>
</evidence>
<feature type="domain" description="TonB-dependent receptor plug" evidence="13">
    <location>
        <begin position="153"/>
        <end position="231"/>
    </location>
</feature>
<evidence type="ECO:0000256" key="8">
    <source>
        <dbReference type="ARBA" id="ARBA00023170"/>
    </source>
</evidence>
<dbReference type="Proteomes" id="UP000606008">
    <property type="component" value="Unassembled WGS sequence"/>
</dbReference>
<comment type="subcellular location">
    <subcellularLocation>
        <location evidence="1">Cell outer membrane</location>
        <topology evidence="1">Multi-pass membrane protein</topology>
    </subcellularLocation>
</comment>
<comment type="caution">
    <text evidence="14">The sequence shown here is derived from an EMBL/GenBank/DDBJ whole genome shotgun (WGS) entry which is preliminary data.</text>
</comment>
<dbReference type="Gene3D" id="2.60.40.1120">
    <property type="entry name" value="Carboxypeptidase-like, regulatory domain"/>
    <property type="match status" value="1"/>
</dbReference>
<sequence length="822" mass="91970">MKNLVLAALLSWLNLHVAYSQPKSSASTVTISGYVREAGSQEALIGVNVYRTGAATGRSWSGTTTNTYGFYSLTIPAQDSLQLTYSIVGYDTQRLTLGAQKSQTLNVLLTSGRLLNEVVVSEKRQQDRVSDSPQMSQIDLPIAQIKKIPALLGEKDVLKVLQLMPGVQKGSEGQSGLYVRGGGPDQNLIVLDDAVVYNASHLFGFFSVFNGDALKSVELTKGGFPARFGGRLSSVIDLNMKDGNKEKLHGEGGLGLIASRLTLEGPLTKKKTGPGSTSFLVSGRRTYLDVLAAPLIAAESDGKTSAGYYFYDFNAKVNTELGLKDKLYLSGYFGRDRFYADDRSSARQSTKIGIGWGNATGTLRWNHLFSDKVFGNASLIFSNYDFSISADEKETFDNRTNEFNLRYTSGIRDFGLKYDLDIYPNPQHSLKVGIQATAHRFTPSAVVLQNTDINENRFDVEKIDVLESGIYAEDTWKPNDRWRVNGGLRLSTFLNDKVTYVRPEPRLSAAYIIKPDLSVKASYALMNQYVHLLSNTGIGLPTDLWVPTTDRVRPQQSQQVAVGIAKDFTERGLTLTVEGYYKRMDNIINYKEGASFLLIDDPTSAERVRWEDNVTAGRGWSYGAEVLLQKKVGRFSGWIGYTLSWTQWQFADLNGGQPFFPRYDRRHDLSLVGIYELSPRITLSSTWVYGTGQSLTMPQATYAAYEQGNANFFNSSSGQVPLINQLFGYYRTVQDYGPKNSFRAEPYHRFDVSIQLHKKMKRHERTWEFSAYNAYNRRNPFFYQLNNVYEPGVNGQPGSTRTVLNRYSVFPIVPSVSYNFKF</sequence>
<evidence type="ECO:0000256" key="3">
    <source>
        <dbReference type="ARBA" id="ARBA00022452"/>
    </source>
</evidence>
<dbReference type="SUPFAM" id="SSF56935">
    <property type="entry name" value="Porins"/>
    <property type="match status" value="1"/>
</dbReference>
<dbReference type="InterPro" id="IPR037066">
    <property type="entry name" value="Plug_dom_sf"/>
</dbReference>
<evidence type="ECO:0000256" key="7">
    <source>
        <dbReference type="ARBA" id="ARBA00023136"/>
    </source>
</evidence>
<keyword evidence="5 11" id="KW-0732">Signal</keyword>
<keyword evidence="9" id="KW-0998">Cell outer membrane</keyword>
<dbReference type="Pfam" id="PF00593">
    <property type="entry name" value="TonB_dep_Rec_b-barrel"/>
    <property type="match status" value="1"/>
</dbReference>
<gene>
    <name evidence="14" type="ORF">F7231_20135</name>
</gene>
<dbReference type="InterPro" id="IPR039426">
    <property type="entry name" value="TonB-dep_rcpt-like"/>
</dbReference>
<evidence type="ECO:0000256" key="11">
    <source>
        <dbReference type="SAM" id="SignalP"/>
    </source>
</evidence>
<evidence type="ECO:0000259" key="12">
    <source>
        <dbReference type="Pfam" id="PF00593"/>
    </source>
</evidence>
<dbReference type="SUPFAM" id="SSF49464">
    <property type="entry name" value="Carboxypeptidase regulatory domain-like"/>
    <property type="match status" value="1"/>
</dbReference>
<dbReference type="InterPro" id="IPR000531">
    <property type="entry name" value="Beta-barrel_TonB"/>
</dbReference>
<comment type="similarity">
    <text evidence="10">Belongs to the TonB-dependent receptor family.</text>
</comment>
<dbReference type="InterPro" id="IPR008969">
    <property type="entry name" value="CarboxyPept-like_regulatory"/>
</dbReference>
<dbReference type="Pfam" id="PF13715">
    <property type="entry name" value="CarbopepD_reg_2"/>
    <property type="match status" value="1"/>
</dbReference>
<evidence type="ECO:0000259" key="13">
    <source>
        <dbReference type="Pfam" id="PF07715"/>
    </source>
</evidence>